<dbReference type="OrthoDB" id="4362072at2759"/>
<dbReference type="GeneID" id="63704885"/>
<sequence>MYLAPAAIDARFTPTGHAPHLPATLIPLVTRLVDAAEDAMLSDASPGLRRRWRKQSALATIGVNVTRANHAPLHQAAVDILALNQTKNAMVAVTRQDASVVQPTHVPPLQPAVIFQTTNRPEDAAPVTAPKSANQSTIHRWRNANVRSMQPLSTHLP</sequence>
<evidence type="ECO:0000313" key="2">
    <source>
        <dbReference type="Proteomes" id="UP000070168"/>
    </source>
</evidence>
<dbReference type="EMBL" id="LHQR01000065">
    <property type="protein sequence ID" value="KXG48002.1"/>
    <property type="molecule type" value="Genomic_DNA"/>
</dbReference>
<proteinExistence type="predicted"/>
<organism evidence="1 2">
    <name type="scientific">Penicillium patulum</name>
    <name type="common">Penicillium griseofulvum</name>
    <dbReference type="NCBI Taxonomy" id="5078"/>
    <lineage>
        <taxon>Eukaryota</taxon>
        <taxon>Fungi</taxon>
        <taxon>Dikarya</taxon>
        <taxon>Ascomycota</taxon>
        <taxon>Pezizomycotina</taxon>
        <taxon>Eurotiomycetes</taxon>
        <taxon>Eurotiomycetidae</taxon>
        <taxon>Eurotiales</taxon>
        <taxon>Aspergillaceae</taxon>
        <taxon>Penicillium</taxon>
    </lineage>
</organism>
<dbReference type="Proteomes" id="UP000070168">
    <property type="component" value="Unassembled WGS sequence"/>
</dbReference>
<comment type="caution">
    <text evidence="1">The sequence shown here is derived from an EMBL/GenBank/DDBJ whole genome shotgun (WGS) entry which is preliminary data.</text>
</comment>
<name>A0A135LG90_PENPA</name>
<dbReference type="AlphaFoldDB" id="A0A135LG90"/>
<keyword evidence="2" id="KW-1185">Reference proteome</keyword>
<protein>
    <submittedName>
        <fullName evidence="1">Uncharacterized protein</fullName>
    </submittedName>
</protein>
<accession>A0A135LG90</accession>
<gene>
    <name evidence="1" type="ORF">PGRI_018720</name>
</gene>
<dbReference type="OMA" id="NTICRWR"/>
<evidence type="ECO:0000313" key="1">
    <source>
        <dbReference type="EMBL" id="KXG48002.1"/>
    </source>
</evidence>
<reference evidence="1 2" key="1">
    <citation type="journal article" date="2016" name="BMC Genomics">
        <title>Genome sequencing and secondary metabolism of the postharvest pathogen Penicillium griseofulvum.</title>
        <authorList>
            <person name="Banani H."/>
            <person name="Marcet-Houben M."/>
            <person name="Ballester A.R."/>
            <person name="Abbruscato P."/>
            <person name="Gonzalez-Candelas L."/>
            <person name="Gabaldon T."/>
            <person name="Spadaro D."/>
        </authorList>
    </citation>
    <scope>NUCLEOTIDE SEQUENCE [LARGE SCALE GENOMIC DNA]</scope>
    <source>
        <strain evidence="1 2">PG3</strain>
    </source>
</reference>
<dbReference type="RefSeq" id="XP_040646538.1">
    <property type="nucleotide sequence ID" value="XM_040789585.1"/>
</dbReference>